<evidence type="ECO:0000313" key="2">
    <source>
        <dbReference type="EMBL" id="GCA63410.1"/>
    </source>
</evidence>
<evidence type="ECO:0000256" key="1">
    <source>
        <dbReference type="SAM" id="MobiDB-lite"/>
    </source>
</evidence>
<protein>
    <submittedName>
        <fullName evidence="2">Uncharacterized protein</fullName>
    </submittedName>
</protein>
<evidence type="ECO:0000313" key="3">
    <source>
        <dbReference type="Proteomes" id="UP000265618"/>
    </source>
</evidence>
<reference evidence="2 3" key="1">
    <citation type="journal article" date="2018" name="PLoS ONE">
        <title>The draft genome of Kipferlia bialata reveals reductive genome evolution in fornicate parasites.</title>
        <authorList>
            <person name="Tanifuji G."/>
            <person name="Takabayashi S."/>
            <person name="Kume K."/>
            <person name="Takagi M."/>
            <person name="Nakayama T."/>
            <person name="Kamikawa R."/>
            <person name="Inagaki Y."/>
            <person name="Hashimoto T."/>
        </authorList>
    </citation>
    <scope>NUCLEOTIDE SEQUENCE [LARGE SCALE GENOMIC DNA]</scope>
    <source>
        <strain evidence="2">NY0173</strain>
    </source>
</reference>
<feature type="region of interest" description="Disordered" evidence="1">
    <location>
        <begin position="1"/>
        <end position="51"/>
    </location>
</feature>
<feature type="compositionally biased region" description="Basic residues" evidence="1">
    <location>
        <begin position="1"/>
        <end position="15"/>
    </location>
</feature>
<feature type="compositionally biased region" description="Polar residues" evidence="1">
    <location>
        <begin position="20"/>
        <end position="33"/>
    </location>
</feature>
<comment type="caution">
    <text evidence="2">The sequence shown here is derived from an EMBL/GenBank/DDBJ whole genome shotgun (WGS) entry which is preliminary data.</text>
</comment>
<name>A0A391NRS3_9EUKA</name>
<sequence>MAKTPKGKRDRRGLRPSRQPKASPQNQASTDTGTAPIPPVPPAQHPRAPATGPKPVWLQVFGGVFDKWMAVHPDAYMVNIDAMLDTTAQYHRYFAIFNSAQARKSHQVITMGYSYKFRGDKEASPVEIMGFPCIDAIMYIGTENGRTAMTGTGSAQLGFLLGGTPVPRR</sequence>
<accession>A0A391NRS3</accession>
<keyword evidence="3" id="KW-1185">Reference proteome</keyword>
<gene>
    <name evidence="2" type="ORF">KIPB_009763</name>
</gene>
<proteinExistence type="predicted"/>
<dbReference type="Proteomes" id="UP000265618">
    <property type="component" value="Unassembled WGS sequence"/>
</dbReference>
<organism evidence="2 3">
    <name type="scientific">Kipferlia bialata</name>
    <dbReference type="NCBI Taxonomy" id="797122"/>
    <lineage>
        <taxon>Eukaryota</taxon>
        <taxon>Metamonada</taxon>
        <taxon>Carpediemonas-like organisms</taxon>
        <taxon>Kipferlia</taxon>
    </lineage>
</organism>
<dbReference type="EMBL" id="BDIP01003412">
    <property type="protein sequence ID" value="GCA63410.1"/>
    <property type="molecule type" value="Genomic_DNA"/>
</dbReference>
<dbReference type="AlphaFoldDB" id="A0A391NRS3"/>